<dbReference type="OrthoDB" id="9804747at2"/>
<keyword evidence="1" id="KW-0812">Transmembrane</keyword>
<organism evidence="4 5">
    <name type="scientific">Anaerospora hongkongensis</name>
    <dbReference type="NCBI Taxonomy" id="244830"/>
    <lineage>
        <taxon>Bacteria</taxon>
        <taxon>Bacillati</taxon>
        <taxon>Bacillota</taxon>
        <taxon>Negativicutes</taxon>
        <taxon>Selenomonadales</taxon>
        <taxon>Sporomusaceae</taxon>
        <taxon>Anaerospora</taxon>
    </lineage>
</organism>
<dbReference type="RefSeq" id="WP_132081080.1">
    <property type="nucleotide sequence ID" value="NZ_SLUI01000008.1"/>
</dbReference>
<dbReference type="PANTHER" id="PTHR45228">
    <property type="entry name" value="CYCLIC DI-GMP PHOSPHODIESTERASE TM_0186-RELATED"/>
    <property type="match status" value="1"/>
</dbReference>
<evidence type="ECO:0000259" key="3">
    <source>
        <dbReference type="PROSITE" id="PS51832"/>
    </source>
</evidence>
<dbReference type="PROSITE" id="PS51832">
    <property type="entry name" value="HD_GYP"/>
    <property type="match status" value="1"/>
</dbReference>
<dbReference type="GO" id="GO:0016740">
    <property type="term" value="F:transferase activity"/>
    <property type="evidence" value="ECO:0007669"/>
    <property type="project" value="UniProtKB-KW"/>
</dbReference>
<keyword evidence="4" id="KW-0808">Transferase</keyword>
<dbReference type="Gene3D" id="1.10.3210.10">
    <property type="entry name" value="Hypothetical protein af1432"/>
    <property type="match status" value="1"/>
</dbReference>
<dbReference type="PANTHER" id="PTHR45228:SF4">
    <property type="entry name" value="LIPOPROTEIN"/>
    <property type="match status" value="1"/>
</dbReference>
<feature type="transmembrane region" description="Helical" evidence="1">
    <location>
        <begin position="7"/>
        <end position="25"/>
    </location>
</feature>
<evidence type="ECO:0000313" key="4">
    <source>
        <dbReference type="EMBL" id="TCL36439.1"/>
    </source>
</evidence>
<dbReference type="InterPro" id="IPR052020">
    <property type="entry name" value="Cyclic_di-GMP/3'3'-cGAMP_PDE"/>
</dbReference>
<evidence type="ECO:0000313" key="5">
    <source>
        <dbReference type="Proteomes" id="UP000295063"/>
    </source>
</evidence>
<gene>
    <name evidence="4" type="ORF">EV210_10878</name>
</gene>
<proteinExistence type="predicted"/>
<comment type="caution">
    <text evidence="4">The sequence shown here is derived from an EMBL/GenBank/DDBJ whole genome shotgun (WGS) entry which is preliminary data.</text>
</comment>
<dbReference type="CDD" id="cd00077">
    <property type="entry name" value="HDc"/>
    <property type="match status" value="1"/>
</dbReference>
<reference evidence="4 5" key="1">
    <citation type="submission" date="2019-03" db="EMBL/GenBank/DDBJ databases">
        <title>Genomic Encyclopedia of Type Strains, Phase IV (KMG-IV): sequencing the most valuable type-strain genomes for metagenomic binning, comparative biology and taxonomic classification.</title>
        <authorList>
            <person name="Goeker M."/>
        </authorList>
    </citation>
    <scope>NUCLEOTIDE SEQUENCE [LARGE SCALE GENOMIC DNA]</scope>
    <source>
        <strain evidence="4 5">DSM 15969</strain>
    </source>
</reference>
<protein>
    <submittedName>
        <fullName evidence="4">Putative nucleotidyltransferase with HDIG domain</fullName>
    </submittedName>
</protein>
<evidence type="ECO:0000256" key="1">
    <source>
        <dbReference type="SAM" id="Phobius"/>
    </source>
</evidence>
<keyword evidence="1" id="KW-0472">Membrane</keyword>
<dbReference type="InterPro" id="IPR037522">
    <property type="entry name" value="HD_GYP_dom"/>
</dbReference>
<dbReference type="EMBL" id="SLUI01000008">
    <property type="protein sequence ID" value="TCL36439.1"/>
    <property type="molecule type" value="Genomic_DNA"/>
</dbReference>
<dbReference type="NCBIfam" id="TIGR00277">
    <property type="entry name" value="HDIG"/>
    <property type="match status" value="1"/>
</dbReference>
<dbReference type="Pfam" id="PF13487">
    <property type="entry name" value="HD_5"/>
    <property type="match status" value="1"/>
</dbReference>
<dbReference type="InterPro" id="IPR003607">
    <property type="entry name" value="HD/PDEase_dom"/>
</dbReference>
<keyword evidence="1" id="KW-1133">Transmembrane helix</keyword>
<name>A0A4V6NGA0_9FIRM</name>
<accession>A0A4V6NGA0</accession>
<keyword evidence="5" id="KW-1185">Reference proteome</keyword>
<sequence>MKYVERPLVIIVVAMAILQIFGVIVDSNALANHILRLALVILMVIYVGFSQYWLHKIREDVKFHNAIWQSIPYGIACYNREGKIGFTNLAYSRLQSGCPGQPQDAALKRALETGTAESLAWSVPTSQGIAHIHSSFITVFQNRLLSIINLLREQTSEQEAIAQHEADFLEVVKVMVNMFELKDPFGQGHSVTVSNLAHDLAQSLELSPEEVALITKAALIHDIGKATIAQDILAQAELTDSNYEIIRKHAGIGAEIARNVRGLKDAELLVRHHHERYDGRGYPDGLAGDNIPFGARVIAVIDAFDAMTTGRSILGRRDVESAIAILQLEKKRQFDPDIVDAFTVLVQAGRENS</sequence>
<dbReference type="PROSITE" id="PS51831">
    <property type="entry name" value="HD"/>
    <property type="match status" value="1"/>
</dbReference>
<feature type="transmembrane region" description="Helical" evidence="1">
    <location>
        <begin position="37"/>
        <end position="54"/>
    </location>
</feature>
<feature type="domain" description="HD" evidence="2">
    <location>
        <begin position="186"/>
        <end position="307"/>
    </location>
</feature>
<dbReference type="InterPro" id="IPR006675">
    <property type="entry name" value="HDIG_dom"/>
</dbReference>
<evidence type="ECO:0000259" key="2">
    <source>
        <dbReference type="PROSITE" id="PS51831"/>
    </source>
</evidence>
<dbReference type="AlphaFoldDB" id="A0A4V6NGA0"/>
<feature type="domain" description="HD-GYP" evidence="3">
    <location>
        <begin position="164"/>
        <end position="353"/>
    </location>
</feature>
<dbReference type="InterPro" id="IPR006674">
    <property type="entry name" value="HD_domain"/>
</dbReference>
<dbReference type="SUPFAM" id="SSF109604">
    <property type="entry name" value="HD-domain/PDEase-like"/>
    <property type="match status" value="1"/>
</dbReference>
<dbReference type="SMART" id="SM00471">
    <property type="entry name" value="HDc"/>
    <property type="match status" value="1"/>
</dbReference>
<dbReference type="Proteomes" id="UP000295063">
    <property type="component" value="Unassembled WGS sequence"/>
</dbReference>